<comment type="caution">
    <text evidence="2">The sequence shown here is derived from an EMBL/GenBank/DDBJ whole genome shotgun (WGS) entry which is preliminary data.</text>
</comment>
<feature type="compositionally biased region" description="Low complexity" evidence="1">
    <location>
        <begin position="302"/>
        <end position="313"/>
    </location>
</feature>
<feature type="compositionally biased region" description="Low complexity" evidence="1">
    <location>
        <begin position="68"/>
        <end position="91"/>
    </location>
</feature>
<dbReference type="Proteomes" id="UP000784294">
    <property type="component" value="Unassembled WGS sequence"/>
</dbReference>
<dbReference type="OrthoDB" id="5850793at2759"/>
<accession>A0A3S5FFL8</accession>
<feature type="compositionally biased region" description="Acidic residues" evidence="1">
    <location>
        <begin position="510"/>
        <end position="537"/>
    </location>
</feature>
<feature type="region of interest" description="Disordered" evidence="1">
    <location>
        <begin position="41"/>
        <end position="91"/>
    </location>
</feature>
<protein>
    <submittedName>
        <fullName evidence="2">Uncharacterized protein</fullName>
    </submittedName>
</protein>
<proteinExistence type="predicted"/>
<evidence type="ECO:0000313" key="2">
    <source>
        <dbReference type="EMBL" id="VEL32618.1"/>
    </source>
</evidence>
<name>A0A3S5FFL8_9PLAT</name>
<gene>
    <name evidence="2" type="ORF">PXEA_LOCUS26058</name>
</gene>
<evidence type="ECO:0000256" key="1">
    <source>
        <dbReference type="SAM" id="MobiDB-lite"/>
    </source>
</evidence>
<reference evidence="2" key="1">
    <citation type="submission" date="2018-11" db="EMBL/GenBank/DDBJ databases">
        <authorList>
            <consortium name="Pathogen Informatics"/>
        </authorList>
    </citation>
    <scope>NUCLEOTIDE SEQUENCE</scope>
</reference>
<keyword evidence="3" id="KW-1185">Reference proteome</keyword>
<sequence length="704" mass="74668">MCTSICFCPILPSTIAEDGSKPRWLDKSPAAAAVHEHHFTATTSPHKLFPNDPQAAQASPLHISSGESTNPSIATTASSAPNSSSSTSCLPSSLTSLNEQLTTSSTSPSSCSTALCASGNGGGVVIVVEGACCRLDDSNDQLATEQSCRQIDHLLLASEDVDWTSLSLNREQMSVNEPTEAPLQSVDADGDLLGQPIRNQLVLPVSVAPFDNFSTPSTSCPATTFLSPPPVSCLAVDKSRQSAFYQLTSNMLPMGGLTLTLPTGLSVPELAYTDVEEQLLCGKQITSGDPMTVDEEGSYLHSSSSSSSSSSCSSSSSVSLSSVGGASRPSCLQKDPHYFMDCISDKGSVGNHRGRTPGVNADCLDAELMLPHGIEKFEGTTGTAITPLEQVFVLPSRQISYPTATSIVAGTAITTTALEAVERMSVDARAASSDGFIFLNESSTRHSDLLTSEYLHMAEPPRPLDSGLLGTSLLAGLPFDICAVGNSGGTARNTGSHCLCAKQTSGSSEVVEEIREEEDEDEDGEEEDTEEVDEEETEVYNENFLSRITEAQCLADSTLSSDTTSHDSKFAHSIANANSDKGVSVTMLTNANSRLLTEKAVVRNLNTTARSESVTGSSDNLELDLLCLAGGPDSKMEIEPAAANHQLGWRQIGDNFHQQHHQDFQHQPQAQRHMDISTKQCAMPNLAETNTFCRPDEPVSDILT</sequence>
<dbReference type="EMBL" id="CAAALY010244422">
    <property type="protein sequence ID" value="VEL32618.1"/>
    <property type="molecule type" value="Genomic_DNA"/>
</dbReference>
<dbReference type="AlphaFoldDB" id="A0A3S5FFL8"/>
<organism evidence="2 3">
    <name type="scientific">Protopolystoma xenopodis</name>
    <dbReference type="NCBI Taxonomy" id="117903"/>
    <lineage>
        <taxon>Eukaryota</taxon>
        <taxon>Metazoa</taxon>
        <taxon>Spiralia</taxon>
        <taxon>Lophotrochozoa</taxon>
        <taxon>Platyhelminthes</taxon>
        <taxon>Monogenea</taxon>
        <taxon>Polyopisthocotylea</taxon>
        <taxon>Polystomatidea</taxon>
        <taxon>Polystomatidae</taxon>
        <taxon>Protopolystoma</taxon>
    </lineage>
</organism>
<feature type="region of interest" description="Disordered" evidence="1">
    <location>
        <begin position="286"/>
        <end position="313"/>
    </location>
</feature>
<feature type="region of interest" description="Disordered" evidence="1">
    <location>
        <begin position="507"/>
        <end position="537"/>
    </location>
</feature>
<evidence type="ECO:0000313" key="3">
    <source>
        <dbReference type="Proteomes" id="UP000784294"/>
    </source>
</evidence>